<comment type="caution">
    <text evidence="2">The sequence shown here is derived from an EMBL/GenBank/DDBJ whole genome shotgun (WGS) entry which is preliminary data.</text>
</comment>
<dbReference type="EMBL" id="JAGEUA010000002">
    <property type="protein sequence ID" value="KAL1006651.1"/>
    <property type="molecule type" value="Genomic_DNA"/>
</dbReference>
<dbReference type="SMART" id="SM00256">
    <property type="entry name" value="FBOX"/>
    <property type="match status" value="1"/>
</dbReference>
<evidence type="ECO:0000313" key="3">
    <source>
        <dbReference type="Proteomes" id="UP001557470"/>
    </source>
</evidence>
<dbReference type="InterPro" id="IPR036047">
    <property type="entry name" value="F-box-like_dom_sf"/>
</dbReference>
<name>A0ABD0XZZ1_UMBPY</name>
<dbReference type="PROSITE" id="PS50181">
    <property type="entry name" value="FBOX"/>
    <property type="match status" value="1"/>
</dbReference>
<dbReference type="SUPFAM" id="SSF81383">
    <property type="entry name" value="F-box domain"/>
    <property type="match status" value="1"/>
</dbReference>
<dbReference type="InterPro" id="IPR001810">
    <property type="entry name" value="F-box_dom"/>
</dbReference>
<dbReference type="Gene3D" id="1.20.1280.50">
    <property type="match status" value="1"/>
</dbReference>
<dbReference type="Proteomes" id="UP001557470">
    <property type="component" value="Unassembled WGS sequence"/>
</dbReference>
<proteinExistence type="predicted"/>
<dbReference type="Pfam" id="PF12937">
    <property type="entry name" value="F-box-like"/>
    <property type="match status" value="1"/>
</dbReference>
<dbReference type="PANTHER" id="PTHR46731">
    <property type="entry name" value="F-BOX ONLY PROTEIN 15"/>
    <property type="match status" value="1"/>
</dbReference>
<keyword evidence="3" id="KW-1185">Reference proteome</keyword>
<protein>
    <recommendedName>
        <fullName evidence="1">F-box domain-containing protein</fullName>
    </recommendedName>
</protein>
<dbReference type="CDD" id="cd22093">
    <property type="entry name" value="F-box_FBXO15"/>
    <property type="match status" value="1"/>
</dbReference>
<dbReference type="PANTHER" id="PTHR46731:SF1">
    <property type="entry name" value="F-BOX ONLY PROTEIN 15"/>
    <property type="match status" value="1"/>
</dbReference>
<accession>A0ABD0XZZ1</accession>
<organism evidence="2 3">
    <name type="scientific">Umbra pygmaea</name>
    <name type="common">Eastern mudminnow</name>
    <dbReference type="NCBI Taxonomy" id="75934"/>
    <lineage>
        <taxon>Eukaryota</taxon>
        <taxon>Metazoa</taxon>
        <taxon>Chordata</taxon>
        <taxon>Craniata</taxon>
        <taxon>Vertebrata</taxon>
        <taxon>Euteleostomi</taxon>
        <taxon>Actinopterygii</taxon>
        <taxon>Neopterygii</taxon>
        <taxon>Teleostei</taxon>
        <taxon>Protacanthopterygii</taxon>
        <taxon>Esociformes</taxon>
        <taxon>Umbridae</taxon>
        <taxon>Umbra</taxon>
    </lineage>
</organism>
<sequence length="512" mass="58749">MLTGSRTERLASDAKVSLRQRQATGMLVLPYKKRPSQVSRTSNGHTKKIHITRLPPEVLRKILMYLDASSLYSAGYVNKLFYQLANNNGMWCRIYSIYGEDKKCKAKPKIMDEVVKTQISMEFKNRPEGYWRMIYFRTIADYNHSKWRKEMTAINPYTGLPRHTERVLRSQRVSWEITLVDRSGGERTFEQSHAYFSDSSVTVFWSKTSWPSFHQLSSVLLHGVKRVPLSCSRSIRPRWRSLLAHLDIDSISKCCQVVGGDKSLSESSQEIGGDNGIHRRKQMIGGDRLVNLLMLSPGITVGIWRGESSIAFVMATFHYHMLVEKSLLGSSMCPYTIPEYKAPFDDVDPSYGLHGYTLHITLHNTVTEIMSSQFSQLFCRKGQIHGGFIQLNAISRSNPSQHTPLAGAVRLPWRSDALESFMEGYCVMSVTLLDDSQKPFWCFSTPVSMVPTNEEPLSYDYQGQHFLIKYQDAEGKLQMDVMWREELTQFFLINLVFYISTANINQHFGRTY</sequence>
<reference evidence="2 3" key="1">
    <citation type="submission" date="2024-06" db="EMBL/GenBank/DDBJ databases">
        <authorList>
            <person name="Pan Q."/>
            <person name="Wen M."/>
            <person name="Jouanno E."/>
            <person name="Zahm M."/>
            <person name="Klopp C."/>
            <person name="Cabau C."/>
            <person name="Louis A."/>
            <person name="Berthelot C."/>
            <person name="Parey E."/>
            <person name="Roest Crollius H."/>
            <person name="Montfort J."/>
            <person name="Robinson-Rechavi M."/>
            <person name="Bouchez O."/>
            <person name="Lampietro C."/>
            <person name="Lopez Roques C."/>
            <person name="Donnadieu C."/>
            <person name="Postlethwait J."/>
            <person name="Bobe J."/>
            <person name="Verreycken H."/>
            <person name="Guiguen Y."/>
        </authorList>
    </citation>
    <scope>NUCLEOTIDE SEQUENCE [LARGE SCALE GENOMIC DNA]</scope>
    <source>
        <strain evidence="2">Up_M1</strain>
        <tissue evidence="2">Testis</tissue>
    </source>
</reference>
<evidence type="ECO:0000259" key="1">
    <source>
        <dbReference type="PROSITE" id="PS50181"/>
    </source>
</evidence>
<gene>
    <name evidence="2" type="ORF">UPYG_G00074940</name>
</gene>
<evidence type="ECO:0000313" key="2">
    <source>
        <dbReference type="EMBL" id="KAL1006651.1"/>
    </source>
</evidence>
<dbReference type="AlphaFoldDB" id="A0ABD0XZZ1"/>
<feature type="domain" description="F-box" evidence="1">
    <location>
        <begin position="48"/>
        <end position="94"/>
    </location>
</feature>